<sequence>RVRQWAALGKLTAAAWSEARTGGGGGLGSRWKEGSVS</sequence>
<accession>A0A392UI24</accession>
<evidence type="ECO:0000313" key="2">
    <source>
        <dbReference type="EMBL" id="MCI72367.1"/>
    </source>
</evidence>
<feature type="region of interest" description="Disordered" evidence="1">
    <location>
        <begin position="18"/>
        <end position="37"/>
    </location>
</feature>
<comment type="caution">
    <text evidence="2">The sequence shown here is derived from an EMBL/GenBank/DDBJ whole genome shotgun (WGS) entry which is preliminary data.</text>
</comment>
<keyword evidence="3" id="KW-1185">Reference proteome</keyword>
<dbReference type="Proteomes" id="UP000265520">
    <property type="component" value="Unassembled WGS sequence"/>
</dbReference>
<dbReference type="AlphaFoldDB" id="A0A392UI24"/>
<evidence type="ECO:0000256" key="1">
    <source>
        <dbReference type="SAM" id="MobiDB-lite"/>
    </source>
</evidence>
<dbReference type="EMBL" id="LXQA010816429">
    <property type="protein sequence ID" value="MCI72367.1"/>
    <property type="molecule type" value="Genomic_DNA"/>
</dbReference>
<name>A0A392UI24_9FABA</name>
<evidence type="ECO:0000313" key="3">
    <source>
        <dbReference type="Proteomes" id="UP000265520"/>
    </source>
</evidence>
<reference evidence="2 3" key="1">
    <citation type="journal article" date="2018" name="Front. Plant Sci.">
        <title>Red Clover (Trifolium pratense) and Zigzag Clover (T. medium) - A Picture of Genomic Similarities and Differences.</title>
        <authorList>
            <person name="Dluhosova J."/>
            <person name="Istvanek J."/>
            <person name="Nedelnik J."/>
            <person name="Repkova J."/>
        </authorList>
    </citation>
    <scope>NUCLEOTIDE SEQUENCE [LARGE SCALE GENOMIC DNA]</scope>
    <source>
        <strain evidence="3">cv. 10/8</strain>
        <tissue evidence="2">Leaf</tissue>
    </source>
</reference>
<feature type="non-terminal residue" evidence="2">
    <location>
        <position position="1"/>
    </location>
</feature>
<proteinExistence type="predicted"/>
<protein>
    <submittedName>
        <fullName evidence="2">Uncharacterized protein</fullName>
    </submittedName>
</protein>
<organism evidence="2 3">
    <name type="scientific">Trifolium medium</name>
    <dbReference type="NCBI Taxonomy" id="97028"/>
    <lineage>
        <taxon>Eukaryota</taxon>
        <taxon>Viridiplantae</taxon>
        <taxon>Streptophyta</taxon>
        <taxon>Embryophyta</taxon>
        <taxon>Tracheophyta</taxon>
        <taxon>Spermatophyta</taxon>
        <taxon>Magnoliopsida</taxon>
        <taxon>eudicotyledons</taxon>
        <taxon>Gunneridae</taxon>
        <taxon>Pentapetalae</taxon>
        <taxon>rosids</taxon>
        <taxon>fabids</taxon>
        <taxon>Fabales</taxon>
        <taxon>Fabaceae</taxon>
        <taxon>Papilionoideae</taxon>
        <taxon>50 kb inversion clade</taxon>
        <taxon>NPAAA clade</taxon>
        <taxon>Hologalegina</taxon>
        <taxon>IRL clade</taxon>
        <taxon>Trifolieae</taxon>
        <taxon>Trifolium</taxon>
    </lineage>
</organism>